<dbReference type="Pfam" id="PF07816">
    <property type="entry name" value="DUF1645"/>
    <property type="match status" value="1"/>
</dbReference>
<organism evidence="2 3">
    <name type="scientific">Erythroxylum novogranatense</name>
    <dbReference type="NCBI Taxonomy" id="1862640"/>
    <lineage>
        <taxon>Eukaryota</taxon>
        <taxon>Viridiplantae</taxon>
        <taxon>Streptophyta</taxon>
        <taxon>Embryophyta</taxon>
        <taxon>Tracheophyta</taxon>
        <taxon>Spermatophyta</taxon>
        <taxon>Magnoliopsida</taxon>
        <taxon>eudicotyledons</taxon>
        <taxon>Gunneridae</taxon>
        <taxon>Pentapetalae</taxon>
        <taxon>rosids</taxon>
        <taxon>fabids</taxon>
        <taxon>Malpighiales</taxon>
        <taxon>Erythroxylaceae</taxon>
        <taxon>Erythroxylum</taxon>
    </lineage>
</organism>
<feature type="region of interest" description="Disordered" evidence="1">
    <location>
        <begin position="148"/>
        <end position="181"/>
    </location>
</feature>
<evidence type="ECO:0000313" key="2">
    <source>
        <dbReference type="EMBL" id="KAJ8766651.1"/>
    </source>
</evidence>
<evidence type="ECO:0008006" key="4">
    <source>
        <dbReference type="Google" id="ProtNLM"/>
    </source>
</evidence>
<sequence length="339" mass="38010">MEVEVPLEPTDFNFDSSACSSPYMTAPSSPQPFGNYFFSAPTSPTRMSALCRELRGGNICSKSRRHENDDEEKKNRTRKEEQDGGDFEFSFSGHLELTSLSAEELFDRGKIRPLKPPPGLDYSSLSSRTMREFDPFQVEASRRECNNHLNQEPEQQVPRHRGRERISRSSSSCQARKGSRSLSPLRVSDIVFEDNQDGTVSTSNKITCTSTTATSNSSTKSSYSHRKWNLKDFLLFRSASEGRATSKDPLANYLVLSKKEALEDVRNSSFRSMDRLGSSRRRGPPVSAHEMHYTVNRAVSEGMKRRTYLPYRQGLLGCLGANAAAVHEISRGVGSLTRV</sequence>
<comment type="caution">
    <text evidence="2">The sequence shown here is derived from an EMBL/GenBank/DDBJ whole genome shotgun (WGS) entry which is preliminary data.</text>
</comment>
<dbReference type="Proteomes" id="UP001159364">
    <property type="component" value="Linkage Group LG04"/>
</dbReference>
<dbReference type="AlphaFoldDB" id="A0AAV8TJQ7"/>
<dbReference type="PANTHER" id="PTHR33095:SF81">
    <property type="entry name" value="OS07G0619500 PROTEIN"/>
    <property type="match status" value="1"/>
</dbReference>
<reference evidence="2 3" key="1">
    <citation type="submission" date="2021-09" db="EMBL/GenBank/DDBJ databases">
        <title>Genomic insights and catalytic innovation underlie evolution of tropane alkaloids biosynthesis.</title>
        <authorList>
            <person name="Wang Y.-J."/>
            <person name="Tian T."/>
            <person name="Huang J.-P."/>
            <person name="Huang S.-X."/>
        </authorList>
    </citation>
    <scope>NUCLEOTIDE SEQUENCE [LARGE SCALE GENOMIC DNA]</scope>
    <source>
        <strain evidence="2">KIB-2018</strain>
        <tissue evidence="2">Leaf</tissue>
    </source>
</reference>
<evidence type="ECO:0000313" key="3">
    <source>
        <dbReference type="Proteomes" id="UP001159364"/>
    </source>
</evidence>
<dbReference type="EMBL" id="JAIWQS010000004">
    <property type="protein sequence ID" value="KAJ8766651.1"/>
    <property type="molecule type" value="Genomic_DNA"/>
</dbReference>
<name>A0AAV8TJQ7_9ROSI</name>
<feature type="region of interest" description="Disordered" evidence="1">
    <location>
        <begin position="61"/>
        <end position="89"/>
    </location>
</feature>
<feature type="compositionally biased region" description="Basic and acidic residues" evidence="1">
    <location>
        <begin position="66"/>
        <end position="82"/>
    </location>
</feature>
<dbReference type="PANTHER" id="PTHR33095">
    <property type="entry name" value="OS07G0619500 PROTEIN"/>
    <property type="match status" value="1"/>
</dbReference>
<evidence type="ECO:0000256" key="1">
    <source>
        <dbReference type="SAM" id="MobiDB-lite"/>
    </source>
</evidence>
<accession>A0AAV8TJQ7</accession>
<gene>
    <name evidence="2" type="ORF">K2173_001171</name>
</gene>
<dbReference type="InterPro" id="IPR012442">
    <property type="entry name" value="DUF1645_plant"/>
</dbReference>
<proteinExistence type="predicted"/>
<protein>
    <recommendedName>
        <fullName evidence="4">Calmodulin-binding protein</fullName>
    </recommendedName>
</protein>
<keyword evidence="3" id="KW-1185">Reference proteome</keyword>